<keyword evidence="1" id="KW-0812">Transmembrane</keyword>
<dbReference type="InterPro" id="IPR055955">
    <property type="entry name" value="DUF7533"/>
</dbReference>
<protein>
    <submittedName>
        <fullName evidence="2">Uncharacterized protein</fullName>
    </submittedName>
</protein>
<keyword evidence="3" id="KW-1185">Reference proteome</keyword>
<evidence type="ECO:0000313" key="2">
    <source>
        <dbReference type="EMBL" id="SFS13190.1"/>
    </source>
</evidence>
<reference evidence="2 3" key="1">
    <citation type="submission" date="2016-10" db="EMBL/GenBank/DDBJ databases">
        <authorList>
            <person name="de Groot N.N."/>
        </authorList>
    </citation>
    <scope>NUCLEOTIDE SEQUENCE [LARGE SCALE GENOMIC DNA]</scope>
    <source>
        <strain evidence="2 3">CGMCC 1.10457</strain>
    </source>
</reference>
<dbReference type="RefSeq" id="WP_177227772.1">
    <property type="nucleotide sequence ID" value="NZ_FOZK01000006.1"/>
</dbReference>
<dbReference type="AlphaFoldDB" id="A0A1I6MBR7"/>
<proteinExistence type="predicted"/>
<dbReference type="Pfam" id="PF24377">
    <property type="entry name" value="DUF7533"/>
    <property type="match status" value="1"/>
</dbReference>
<sequence>MAGGILDTIGLAGTVLFAAPVALYGADLLLGGDGTQGLIFLGIAALMVVVPRYLRTPKDVATDAVSGTAGRLVETEDEDGD</sequence>
<evidence type="ECO:0000313" key="3">
    <source>
        <dbReference type="Proteomes" id="UP000199062"/>
    </source>
</evidence>
<keyword evidence="1" id="KW-0472">Membrane</keyword>
<gene>
    <name evidence="2" type="ORF">SAMN05216559_4218</name>
</gene>
<dbReference type="EMBL" id="FOZK01000006">
    <property type="protein sequence ID" value="SFS13190.1"/>
    <property type="molecule type" value="Genomic_DNA"/>
</dbReference>
<dbReference type="OrthoDB" id="157531at2157"/>
<feature type="transmembrane region" description="Helical" evidence="1">
    <location>
        <begin position="35"/>
        <end position="54"/>
    </location>
</feature>
<name>A0A1I6MBR7_9EURY</name>
<organism evidence="2 3">
    <name type="scientific">Halomicrobium zhouii</name>
    <dbReference type="NCBI Taxonomy" id="767519"/>
    <lineage>
        <taxon>Archaea</taxon>
        <taxon>Methanobacteriati</taxon>
        <taxon>Methanobacteriota</taxon>
        <taxon>Stenosarchaea group</taxon>
        <taxon>Halobacteria</taxon>
        <taxon>Halobacteriales</taxon>
        <taxon>Haloarculaceae</taxon>
        <taxon>Halomicrobium</taxon>
    </lineage>
</organism>
<keyword evidence="1" id="KW-1133">Transmembrane helix</keyword>
<accession>A0A1I6MBR7</accession>
<dbReference type="Proteomes" id="UP000199062">
    <property type="component" value="Unassembled WGS sequence"/>
</dbReference>
<evidence type="ECO:0000256" key="1">
    <source>
        <dbReference type="SAM" id="Phobius"/>
    </source>
</evidence>